<protein>
    <submittedName>
        <fullName evidence="3">Uncharacterized protein</fullName>
    </submittedName>
</protein>
<reference evidence="3" key="1">
    <citation type="submission" date="2022-11" db="UniProtKB">
        <authorList>
            <consortium name="WormBaseParasite"/>
        </authorList>
    </citation>
    <scope>IDENTIFICATION</scope>
</reference>
<evidence type="ECO:0000313" key="2">
    <source>
        <dbReference type="Proteomes" id="UP000887574"/>
    </source>
</evidence>
<sequence length="185" mass="20719">MWKVHGELCVKHGRLEQNTQPTRDLWSRLTETSKLLAHLQSNPNIADITTIPNAYLLSKERRESLARFAEKVIEGAIAATGLILNAGLIYVTYMQRSLHGTCNILISLNALSNLLYNAGFMFWCAYMVLGYLSILASIADAPILYIFSGEYKKAFSQQFCLSSSKTETQSNFTTVTQARRQTTNA</sequence>
<dbReference type="SUPFAM" id="SSF81321">
    <property type="entry name" value="Family A G protein-coupled receptor-like"/>
    <property type="match status" value="1"/>
</dbReference>
<feature type="transmembrane region" description="Helical" evidence="1">
    <location>
        <begin position="72"/>
        <end position="93"/>
    </location>
</feature>
<keyword evidence="1" id="KW-0812">Transmembrane</keyword>
<accession>A0A915DHB4</accession>
<proteinExistence type="predicted"/>
<name>A0A915DHB4_9BILA</name>
<keyword evidence="2" id="KW-1185">Reference proteome</keyword>
<keyword evidence="1" id="KW-0472">Membrane</keyword>
<keyword evidence="1" id="KW-1133">Transmembrane helix</keyword>
<organism evidence="2 3">
    <name type="scientific">Ditylenchus dipsaci</name>
    <dbReference type="NCBI Taxonomy" id="166011"/>
    <lineage>
        <taxon>Eukaryota</taxon>
        <taxon>Metazoa</taxon>
        <taxon>Ecdysozoa</taxon>
        <taxon>Nematoda</taxon>
        <taxon>Chromadorea</taxon>
        <taxon>Rhabditida</taxon>
        <taxon>Tylenchina</taxon>
        <taxon>Tylenchomorpha</taxon>
        <taxon>Sphaerularioidea</taxon>
        <taxon>Anguinidae</taxon>
        <taxon>Anguininae</taxon>
        <taxon>Ditylenchus</taxon>
    </lineage>
</organism>
<evidence type="ECO:0000313" key="3">
    <source>
        <dbReference type="WBParaSite" id="jg19455"/>
    </source>
</evidence>
<evidence type="ECO:0000256" key="1">
    <source>
        <dbReference type="SAM" id="Phobius"/>
    </source>
</evidence>
<dbReference type="Gene3D" id="1.20.1070.10">
    <property type="entry name" value="Rhodopsin 7-helix transmembrane proteins"/>
    <property type="match status" value="1"/>
</dbReference>
<dbReference type="AlphaFoldDB" id="A0A915DHB4"/>
<dbReference type="Proteomes" id="UP000887574">
    <property type="component" value="Unplaced"/>
</dbReference>
<dbReference type="WBParaSite" id="jg19455">
    <property type="protein sequence ID" value="jg19455"/>
    <property type="gene ID" value="jg19455"/>
</dbReference>
<feature type="transmembrane region" description="Helical" evidence="1">
    <location>
        <begin position="120"/>
        <end position="147"/>
    </location>
</feature>